<dbReference type="STRING" id="205920.ECH_1122"/>
<protein>
    <submittedName>
        <fullName evidence="1">Uncharacterized protein</fullName>
    </submittedName>
</protein>
<reference evidence="1 2" key="1">
    <citation type="journal article" date="2006" name="PLoS Genet.">
        <title>Comparative genomics of emerging human ehrlichiosis agents.</title>
        <authorList>
            <person name="Dunning Hotopp J.C."/>
            <person name="Lin M."/>
            <person name="Madupu R."/>
            <person name="Crabtree J."/>
            <person name="Angiuoli S.V."/>
            <person name="Eisen J.A."/>
            <person name="Seshadri R."/>
            <person name="Ren Q."/>
            <person name="Wu M."/>
            <person name="Utterback T.R."/>
            <person name="Smith S."/>
            <person name="Lewis M."/>
            <person name="Khouri H."/>
            <person name="Zhang C."/>
            <person name="Niu H."/>
            <person name="Lin Q."/>
            <person name="Ohashi N."/>
            <person name="Zhi N."/>
            <person name="Nelson W."/>
            <person name="Brinkac L.M."/>
            <person name="Dodson R.J."/>
            <person name="Rosovitz M.J."/>
            <person name="Sundaram J."/>
            <person name="Daugherty S.C."/>
            <person name="Davidsen T."/>
            <person name="Durkin A.S."/>
            <person name="Gwinn M."/>
            <person name="Haft D.H."/>
            <person name="Selengut J.D."/>
            <person name="Sullivan S.A."/>
            <person name="Zafar N."/>
            <person name="Zhou L."/>
            <person name="Benahmed F."/>
            <person name="Forberger H."/>
            <person name="Halpin R."/>
            <person name="Mulligan S."/>
            <person name="Robinson J."/>
            <person name="White O."/>
            <person name="Rikihisa Y."/>
            <person name="Tettelin H."/>
        </authorList>
    </citation>
    <scope>NUCLEOTIDE SEQUENCE [LARGE SCALE GENOMIC DNA]</scope>
    <source>
        <strain evidence="2">ATCC CRL-10679 / Arkansas</strain>
    </source>
</reference>
<evidence type="ECO:0000313" key="2">
    <source>
        <dbReference type="Proteomes" id="UP000008320"/>
    </source>
</evidence>
<accession>Q2GF77</accession>
<gene>
    <name evidence="1" type="ordered locus">ECH_1122</name>
</gene>
<dbReference type="KEGG" id="ech:ECH_1122"/>
<dbReference type="Proteomes" id="UP000008320">
    <property type="component" value="Chromosome"/>
</dbReference>
<dbReference type="AlphaFoldDB" id="Q2GF77"/>
<keyword evidence="2" id="KW-1185">Reference proteome</keyword>
<sequence length="148" mass="17584">MNNKKSRGQVLLFAAYSIFKYINSCTSKFRLSVKCFVYNPLKYFYYKSTFLKLGKFFVNYNYSKTSNYLHRSLFKLFGIIRTTNFKISYLNFFTNPRVLIIYYKILKNKCNNSSINYLLNKYTINPTATSFINSVIIGIYPGFVNYNY</sequence>
<organism evidence="1 2">
    <name type="scientific">Ehrlichia chaffeensis (strain ATCC CRL-10679 / Arkansas)</name>
    <dbReference type="NCBI Taxonomy" id="205920"/>
    <lineage>
        <taxon>Bacteria</taxon>
        <taxon>Pseudomonadati</taxon>
        <taxon>Pseudomonadota</taxon>
        <taxon>Alphaproteobacteria</taxon>
        <taxon>Rickettsiales</taxon>
        <taxon>Anaplasmataceae</taxon>
        <taxon>Ehrlichia</taxon>
    </lineage>
</organism>
<evidence type="ECO:0000313" key="1">
    <source>
        <dbReference type="EMBL" id="ABD45041.1"/>
    </source>
</evidence>
<dbReference type="HOGENOM" id="CLU_1755958_0_0_5"/>
<name>Q2GF77_EHRCR</name>
<proteinExistence type="predicted"/>
<dbReference type="EMBL" id="CP000236">
    <property type="protein sequence ID" value="ABD45041.1"/>
    <property type="molecule type" value="Genomic_DNA"/>
</dbReference>